<feature type="transmembrane region" description="Helical" evidence="2">
    <location>
        <begin position="61"/>
        <end position="86"/>
    </location>
</feature>
<name>A0AAN6YBW6_9PEZI</name>
<keyword evidence="2" id="KW-0472">Membrane</keyword>
<feature type="transmembrane region" description="Helical" evidence="2">
    <location>
        <begin position="12"/>
        <end position="32"/>
    </location>
</feature>
<keyword evidence="2" id="KW-1133">Transmembrane helix</keyword>
<protein>
    <submittedName>
        <fullName evidence="3">Uncharacterized protein</fullName>
    </submittedName>
</protein>
<accession>A0AAN6YBW6</accession>
<feature type="transmembrane region" description="Helical" evidence="2">
    <location>
        <begin position="182"/>
        <end position="203"/>
    </location>
</feature>
<feature type="transmembrane region" description="Helical" evidence="2">
    <location>
        <begin position="656"/>
        <end position="678"/>
    </location>
</feature>
<feature type="compositionally biased region" description="Basic and acidic residues" evidence="1">
    <location>
        <begin position="862"/>
        <end position="872"/>
    </location>
</feature>
<feature type="compositionally biased region" description="Low complexity" evidence="1">
    <location>
        <begin position="840"/>
        <end position="855"/>
    </location>
</feature>
<dbReference type="AlphaFoldDB" id="A0AAN6YBW6"/>
<reference evidence="3" key="2">
    <citation type="submission" date="2023-05" db="EMBL/GenBank/DDBJ databases">
        <authorList>
            <consortium name="Lawrence Berkeley National Laboratory"/>
            <person name="Steindorff A."/>
            <person name="Hensen N."/>
            <person name="Bonometti L."/>
            <person name="Westerberg I."/>
            <person name="Brannstrom I.O."/>
            <person name="Guillou S."/>
            <person name="Cros-Aarteil S."/>
            <person name="Calhoun S."/>
            <person name="Haridas S."/>
            <person name="Kuo A."/>
            <person name="Mondo S."/>
            <person name="Pangilinan J."/>
            <person name="Riley R."/>
            <person name="Labutti K."/>
            <person name="Andreopoulos B."/>
            <person name="Lipzen A."/>
            <person name="Chen C."/>
            <person name="Yanf M."/>
            <person name="Daum C."/>
            <person name="Ng V."/>
            <person name="Clum A."/>
            <person name="Ohm R."/>
            <person name="Martin F."/>
            <person name="Silar P."/>
            <person name="Natvig D."/>
            <person name="Lalanne C."/>
            <person name="Gautier V."/>
            <person name="Ament-Velasquez S.L."/>
            <person name="Kruys A."/>
            <person name="Hutchinson M.I."/>
            <person name="Powell A.J."/>
            <person name="Barry K."/>
            <person name="Miller A.N."/>
            <person name="Grigoriev I.V."/>
            <person name="Debuchy R."/>
            <person name="Gladieux P."/>
            <person name="Thoren M.H."/>
            <person name="Johannesson H."/>
        </authorList>
    </citation>
    <scope>NUCLEOTIDE SEQUENCE</scope>
    <source>
        <strain evidence="3">PSN293</strain>
    </source>
</reference>
<keyword evidence="2" id="KW-0812">Transmembrane</keyword>
<evidence type="ECO:0000256" key="2">
    <source>
        <dbReference type="SAM" id="Phobius"/>
    </source>
</evidence>
<sequence>MADKAANYFRHILRSTGLYILYHLFKFIYHLFDVKLDLPAEPPKPVFLKTPRPWTYKFPRWLLHIIPARSLVHLIPIMASAAVITLNQSHLFLGETFPGIIHDTDIFIALLQIVAKIHELFILSSLANMVFDRIYDDLNSDDGIPLGFLCSGFTFSSINYFWSPDFWGAAIKAKKRQCGTMILLVVTGILALTVGPSVAVLIIPRNQNWDAGGSDFFLRSSVDQLFPKVLNAESLDAPLECLGREAVQYGYCPAGGFNALKNYISQVSMINNGENLQEPLPTKLFGVFSEQYIDVASITRGMPVSKLMGSVRGVACQTAAVGSFLPAVMFQKKLLNDWETIVGNISFGAKTMSTAVYRYYSGAPITTTAINIPAVRTSCSMAQDLLANDSTVSFPVIPELSCPANGQKSRMVTQLQDSMPSTSLRTRWIRLPQNFGDGSNGPNSSASAGLLFEAPWASDNSSRVVIGCTVDARWVKGTVENGRGNPGSFAEASDWGQAADLTTPFRPLANSSWEMITLQEDWLELLTPNLSAQAQTTFDALLATSAMVDGFRDISQAHEWNSPTPGRANRTIYLEWLTTLLVADGLSRYGSHRALNISGPPTTWDLLDYVKTEGDFSGEILRGERALIPPPGTYTTYKTKIIIQGLSYLARANTDYMSMAVLFVYILLAFRHILYLLWFRQSSTAWDSITELVALTLNSRPPLADLANTSAGIYCLNTFGKHFVIRSTAVDPDGPSQEQEAEKLTEEEAPIRHVELVLRDATEITSPGADDNPASRAAEPTSRWQHVLLLIFTWPFTPDRTAYPEQQHELHLHPDLSSSGEPLLPTSSYGKRPSLTREYSSASSSSASPSSSPPSSRKRHVNAGEEDGRVLFEKIMPNQEYA</sequence>
<reference evidence="3" key="1">
    <citation type="journal article" date="2023" name="Mol. Phylogenet. Evol.">
        <title>Genome-scale phylogeny and comparative genomics of the fungal order Sordariales.</title>
        <authorList>
            <person name="Hensen N."/>
            <person name="Bonometti L."/>
            <person name="Westerberg I."/>
            <person name="Brannstrom I.O."/>
            <person name="Guillou S."/>
            <person name="Cros-Aarteil S."/>
            <person name="Calhoun S."/>
            <person name="Haridas S."/>
            <person name="Kuo A."/>
            <person name="Mondo S."/>
            <person name="Pangilinan J."/>
            <person name="Riley R."/>
            <person name="LaButti K."/>
            <person name="Andreopoulos B."/>
            <person name="Lipzen A."/>
            <person name="Chen C."/>
            <person name="Yan M."/>
            <person name="Daum C."/>
            <person name="Ng V."/>
            <person name="Clum A."/>
            <person name="Steindorff A."/>
            <person name="Ohm R.A."/>
            <person name="Martin F."/>
            <person name="Silar P."/>
            <person name="Natvig D.O."/>
            <person name="Lalanne C."/>
            <person name="Gautier V."/>
            <person name="Ament-Velasquez S.L."/>
            <person name="Kruys A."/>
            <person name="Hutchinson M.I."/>
            <person name="Powell A.J."/>
            <person name="Barry K."/>
            <person name="Miller A.N."/>
            <person name="Grigoriev I.V."/>
            <person name="Debuchy R."/>
            <person name="Gladieux P."/>
            <person name="Hiltunen Thoren M."/>
            <person name="Johannesson H."/>
        </authorList>
    </citation>
    <scope>NUCLEOTIDE SEQUENCE</scope>
    <source>
        <strain evidence="3">PSN293</strain>
    </source>
</reference>
<evidence type="ECO:0000313" key="4">
    <source>
        <dbReference type="Proteomes" id="UP001301769"/>
    </source>
</evidence>
<evidence type="ECO:0000256" key="1">
    <source>
        <dbReference type="SAM" id="MobiDB-lite"/>
    </source>
</evidence>
<proteinExistence type="predicted"/>
<feature type="compositionally biased region" description="Polar residues" evidence="1">
    <location>
        <begin position="816"/>
        <end position="829"/>
    </location>
</feature>
<evidence type="ECO:0000313" key="3">
    <source>
        <dbReference type="EMBL" id="KAK4215713.1"/>
    </source>
</evidence>
<comment type="caution">
    <text evidence="3">The sequence shown here is derived from an EMBL/GenBank/DDBJ whole genome shotgun (WGS) entry which is preliminary data.</text>
</comment>
<organism evidence="3 4">
    <name type="scientific">Rhypophila decipiens</name>
    <dbReference type="NCBI Taxonomy" id="261697"/>
    <lineage>
        <taxon>Eukaryota</taxon>
        <taxon>Fungi</taxon>
        <taxon>Dikarya</taxon>
        <taxon>Ascomycota</taxon>
        <taxon>Pezizomycotina</taxon>
        <taxon>Sordariomycetes</taxon>
        <taxon>Sordariomycetidae</taxon>
        <taxon>Sordariales</taxon>
        <taxon>Naviculisporaceae</taxon>
        <taxon>Rhypophila</taxon>
    </lineage>
</organism>
<dbReference type="Proteomes" id="UP001301769">
    <property type="component" value="Unassembled WGS sequence"/>
</dbReference>
<gene>
    <name evidence="3" type="ORF">QBC37DRAFT_281040</name>
</gene>
<feature type="transmembrane region" description="Helical" evidence="2">
    <location>
        <begin position="106"/>
        <end position="131"/>
    </location>
</feature>
<dbReference type="EMBL" id="MU858076">
    <property type="protein sequence ID" value="KAK4215713.1"/>
    <property type="molecule type" value="Genomic_DNA"/>
</dbReference>
<feature type="transmembrane region" description="Helical" evidence="2">
    <location>
        <begin position="143"/>
        <end position="162"/>
    </location>
</feature>
<feature type="region of interest" description="Disordered" evidence="1">
    <location>
        <begin position="813"/>
        <end position="882"/>
    </location>
</feature>
<keyword evidence="4" id="KW-1185">Reference proteome</keyword>